<dbReference type="AlphaFoldDB" id="A0A158QHH6"/>
<gene>
    <name evidence="2" type="ORF">HNAJ_LOCUS7454</name>
</gene>
<proteinExistence type="predicted"/>
<evidence type="ECO:0000313" key="4">
    <source>
        <dbReference type="WBParaSite" id="HNAJ_0000745801-mRNA-1"/>
    </source>
</evidence>
<evidence type="ECO:0000256" key="1">
    <source>
        <dbReference type="SAM" id="MobiDB-lite"/>
    </source>
</evidence>
<feature type="region of interest" description="Disordered" evidence="1">
    <location>
        <begin position="107"/>
        <end position="141"/>
    </location>
</feature>
<reference evidence="2 3" key="2">
    <citation type="submission" date="2018-11" db="EMBL/GenBank/DDBJ databases">
        <authorList>
            <consortium name="Pathogen Informatics"/>
        </authorList>
    </citation>
    <scope>NUCLEOTIDE SEQUENCE [LARGE SCALE GENOMIC DNA]</scope>
</reference>
<evidence type="ECO:0000313" key="2">
    <source>
        <dbReference type="EMBL" id="VDO03314.1"/>
    </source>
</evidence>
<feature type="compositionally biased region" description="Polar residues" evidence="1">
    <location>
        <begin position="172"/>
        <end position="201"/>
    </location>
</feature>
<organism evidence="4">
    <name type="scientific">Rodentolepis nana</name>
    <name type="common">Dwarf tapeworm</name>
    <name type="synonym">Hymenolepis nana</name>
    <dbReference type="NCBI Taxonomy" id="102285"/>
    <lineage>
        <taxon>Eukaryota</taxon>
        <taxon>Metazoa</taxon>
        <taxon>Spiralia</taxon>
        <taxon>Lophotrochozoa</taxon>
        <taxon>Platyhelminthes</taxon>
        <taxon>Cestoda</taxon>
        <taxon>Eucestoda</taxon>
        <taxon>Cyclophyllidea</taxon>
        <taxon>Hymenolepididae</taxon>
        <taxon>Rodentolepis</taxon>
    </lineage>
</organism>
<sequence>MKPLILLSYRPKKAPHCPWRGIHQFPSEKDRPTSSLNYYEKSRSFTDPVVPYHPPSFADLNTSQCLNDGYEISPMASEVSFSNVSEVYDETPYKVWRNPFHHRGRFSHSERPLVHSNPAVNRTSYNNQTSLSDRTSGFQSKESPDWQFSLFSTNSYGGCSSRFGDLIQPMPNSASQTWYQPTQKNHPTTLSQTHYSQNDQDSFPFRSKNSKFSRSNQDKVTSSTDRLYDNDVDESMIVTSSEWRGSNLSNSLINYITQDWSPVNIEQENARTRDKSRCASSQTDKTSLVSTSSQTDDRLFVCTVCRNRQDALARHPPTSNKFSQRPTNFGRLFASAQIPQNHSPTINQKADIELGKGYKFTSHLSPSEHFLCKSLDLSFLNED</sequence>
<feature type="compositionally biased region" description="Polar residues" evidence="1">
    <location>
        <begin position="118"/>
        <end position="141"/>
    </location>
</feature>
<dbReference type="Proteomes" id="UP000278807">
    <property type="component" value="Unassembled WGS sequence"/>
</dbReference>
<keyword evidence="3" id="KW-1185">Reference proteome</keyword>
<feature type="compositionally biased region" description="Polar residues" evidence="1">
    <location>
        <begin position="210"/>
        <end position="224"/>
    </location>
</feature>
<accession>A0A158QHH6</accession>
<feature type="region of interest" description="Disordered" evidence="1">
    <location>
        <begin position="172"/>
        <end position="224"/>
    </location>
</feature>
<protein>
    <submittedName>
        <fullName evidence="4">Exophilin-5</fullName>
    </submittedName>
</protein>
<dbReference type="WBParaSite" id="HNAJ_0000745801-mRNA-1">
    <property type="protein sequence ID" value="HNAJ_0000745801-mRNA-1"/>
    <property type="gene ID" value="HNAJ_0000745801"/>
</dbReference>
<reference evidence="4" key="1">
    <citation type="submission" date="2016-04" db="UniProtKB">
        <authorList>
            <consortium name="WormBaseParasite"/>
        </authorList>
    </citation>
    <scope>IDENTIFICATION</scope>
</reference>
<name>A0A158QHH6_RODNA</name>
<dbReference type="EMBL" id="UZAE01012056">
    <property type="protein sequence ID" value="VDO03314.1"/>
    <property type="molecule type" value="Genomic_DNA"/>
</dbReference>
<dbReference type="OrthoDB" id="10368524at2759"/>
<evidence type="ECO:0000313" key="3">
    <source>
        <dbReference type="Proteomes" id="UP000278807"/>
    </source>
</evidence>